<evidence type="ECO:0000313" key="6">
    <source>
        <dbReference type="EMBL" id="KAK4607324.1"/>
    </source>
</evidence>
<protein>
    <recommendedName>
        <fullName evidence="5">DRBM domain-containing protein</fullName>
    </recommendedName>
</protein>
<dbReference type="PANTHER" id="PTHR46031:SF38">
    <property type="entry name" value="DRBM DOMAIN-CONTAINING PROTEIN"/>
    <property type="match status" value="1"/>
</dbReference>
<evidence type="ECO:0000256" key="1">
    <source>
        <dbReference type="ARBA" id="ARBA00022737"/>
    </source>
</evidence>
<evidence type="ECO:0000256" key="3">
    <source>
        <dbReference type="PROSITE-ProRule" id="PRU00266"/>
    </source>
</evidence>
<evidence type="ECO:0000256" key="4">
    <source>
        <dbReference type="SAM" id="MobiDB-lite"/>
    </source>
</evidence>
<organism evidence="6 7">
    <name type="scientific">Quercus rubra</name>
    <name type="common">Northern red oak</name>
    <name type="synonym">Quercus borealis</name>
    <dbReference type="NCBI Taxonomy" id="3512"/>
    <lineage>
        <taxon>Eukaryota</taxon>
        <taxon>Viridiplantae</taxon>
        <taxon>Streptophyta</taxon>
        <taxon>Embryophyta</taxon>
        <taxon>Tracheophyta</taxon>
        <taxon>Spermatophyta</taxon>
        <taxon>Magnoliopsida</taxon>
        <taxon>eudicotyledons</taxon>
        <taxon>Gunneridae</taxon>
        <taxon>Pentapetalae</taxon>
        <taxon>rosids</taxon>
        <taxon>fabids</taxon>
        <taxon>Fagales</taxon>
        <taxon>Fagaceae</taxon>
        <taxon>Quercus</taxon>
    </lineage>
</organism>
<evidence type="ECO:0000256" key="2">
    <source>
        <dbReference type="ARBA" id="ARBA00022884"/>
    </source>
</evidence>
<evidence type="ECO:0000259" key="5">
    <source>
        <dbReference type="PROSITE" id="PS50137"/>
    </source>
</evidence>
<gene>
    <name evidence="6" type="ORF">RGQ29_001234</name>
</gene>
<feature type="domain" description="DRBM" evidence="5">
    <location>
        <begin position="1"/>
        <end position="70"/>
    </location>
</feature>
<feature type="compositionally biased region" description="Polar residues" evidence="4">
    <location>
        <begin position="352"/>
        <end position="378"/>
    </location>
</feature>
<dbReference type="GO" id="GO:0003723">
    <property type="term" value="F:RNA binding"/>
    <property type="evidence" value="ECO:0007669"/>
    <property type="project" value="UniProtKB-UniRule"/>
</dbReference>
<dbReference type="PANTHER" id="PTHR46031">
    <property type="match status" value="1"/>
</dbReference>
<accession>A0AAN7GGK5</accession>
<keyword evidence="7" id="KW-1185">Reference proteome</keyword>
<dbReference type="PROSITE" id="PS50137">
    <property type="entry name" value="DS_RBD"/>
    <property type="match status" value="3"/>
</dbReference>
<dbReference type="InterPro" id="IPR014720">
    <property type="entry name" value="dsRBD_dom"/>
</dbReference>
<dbReference type="Proteomes" id="UP001324115">
    <property type="component" value="Unassembled WGS sequence"/>
</dbReference>
<evidence type="ECO:0000313" key="7">
    <source>
        <dbReference type="Proteomes" id="UP001324115"/>
    </source>
</evidence>
<dbReference type="Gene3D" id="3.30.160.20">
    <property type="match status" value="3"/>
</dbReference>
<dbReference type="SUPFAM" id="SSF54768">
    <property type="entry name" value="dsRNA-binding domain-like"/>
    <property type="match status" value="3"/>
</dbReference>
<feature type="region of interest" description="Disordered" evidence="4">
    <location>
        <begin position="352"/>
        <end position="391"/>
    </location>
</feature>
<proteinExistence type="predicted"/>
<feature type="domain" description="DRBM" evidence="5">
    <location>
        <begin position="188"/>
        <end position="256"/>
    </location>
</feature>
<keyword evidence="1" id="KW-0677">Repeat</keyword>
<sequence length="446" mass="49169">MYKTKVQELCQKKQWRPPMYSTMKDGPDHYPRFNSSVSVNGLLFHSPFPSKSSKNAQNAAAKLAFLHFTGSSASLQPIDVESTTTTETYHDDDDDPQIQSDALHVTLTDDFQSQYKGLLQNYSQQKNLDPPLYMSESDGPSHTIRFKATVTVGGQTFESPMFFKTLKGAEQAAAKAALMKYQRGDFGLYKNLLQELAQQEGFSIPIYDTTKSGELHMPTFYSNVEVEGEIFHGKEGKSKKQAELNAAKVAYSILKERGLSRSAEAASPSLAEDEALLTTSSTLTKTMESQQHLEDENHLLPSPIIKYKETSKEESTVDGIQEVGLMETLSSAAKFCTKDSSSSPAVLQLDQNTENGNSFSCPDSVPSSPKQGQLSSPNLAHPNFSALSNSDSNMKNVGTMSYLLCNRVRVYTSLPDIEFPKGITVLQIGDNKWVAVSLEFPNEEGN</sequence>
<dbReference type="AlphaFoldDB" id="A0AAN7GGK5"/>
<keyword evidence="2 3" id="KW-0694">RNA-binding</keyword>
<dbReference type="EMBL" id="JAXUIC010000001">
    <property type="protein sequence ID" value="KAK4607324.1"/>
    <property type="molecule type" value="Genomic_DNA"/>
</dbReference>
<comment type="caution">
    <text evidence="6">The sequence shown here is derived from an EMBL/GenBank/DDBJ whole genome shotgun (WGS) entry which is preliminary data.</text>
</comment>
<name>A0AAN7GGK5_QUERU</name>
<reference evidence="6 7" key="1">
    <citation type="journal article" date="2023" name="G3 (Bethesda)">
        <title>A haplotype-resolved chromosome-scale genome for Quercus rubra L. provides insights into the genetics of adaptive traits for red oak species.</title>
        <authorList>
            <person name="Kapoor B."/>
            <person name="Jenkins J."/>
            <person name="Schmutz J."/>
            <person name="Zhebentyayeva T."/>
            <person name="Kuelheim C."/>
            <person name="Coggeshall M."/>
            <person name="Heim C."/>
            <person name="Lasky J.R."/>
            <person name="Leites L."/>
            <person name="Islam-Faridi N."/>
            <person name="Romero-Severson J."/>
            <person name="DeLeo V.L."/>
            <person name="Lucas S.M."/>
            <person name="Lazic D."/>
            <person name="Gailing O."/>
            <person name="Carlson J."/>
            <person name="Staton M."/>
        </authorList>
    </citation>
    <scope>NUCLEOTIDE SEQUENCE [LARGE SCALE GENOMIC DNA]</scope>
    <source>
        <strain evidence="6">Pseudo-F2</strain>
    </source>
</reference>
<dbReference type="SMART" id="SM00358">
    <property type="entry name" value="DSRM"/>
    <property type="match status" value="3"/>
</dbReference>
<feature type="domain" description="DRBM" evidence="5">
    <location>
        <begin position="114"/>
        <end position="183"/>
    </location>
</feature>
<dbReference type="Pfam" id="PF00035">
    <property type="entry name" value="dsrm"/>
    <property type="match status" value="3"/>
</dbReference>